<gene>
    <name evidence="1" type="ORF">MILVUS5_LOCUS37401</name>
</gene>
<keyword evidence="2" id="KW-1185">Reference proteome</keyword>
<evidence type="ECO:0000313" key="1">
    <source>
        <dbReference type="EMBL" id="CAJ2674040.1"/>
    </source>
</evidence>
<proteinExistence type="predicted"/>
<organism evidence="1 2">
    <name type="scientific">Trifolium pratense</name>
    <name type="common">Red clover</name>
    <dbReference type="NCBI Taxonomy" id="57577"/>
    <lineage>
        <taxon>Eukaryota</taxon>
        <taxon>Viridiplantae</taxon>
        <taxon>Streptophyta</taxon>
        <taxon>Embryophyta</taxon>
        <taxon>Tracheophyta</taxon>
        <taxon>Spermatophyta</taxon>
        <taxon>Magnoliopsida</taxon>
        <taxon>eudicotyledons</taxon>
        <taxon>Gunneridae</taxon>
        <taxon>Pentapetalae</taxon>
        <taxon>rosids</taxon>
        <taxon>fabids</taxon>
        <taxon>Fabales</taxon>
        <taxon>Fabaceae</taxon>
        <taxon>Papilionoideae</taxon>
        <taxon>50 kb inversion clade</taxon>
        <taxon>NPAAA clade</taxon>
        <taxon>Hologalegina</taxon>
        <taxon>IRL clade</taxon>
        <taxon>Trifolieae</taxon>
        <taxon>Trifolium</taxon>
    </lineage>
</organism>
<protein>
    <submittedName>
        <fullName evidence="1">Uncharacterized protein</fullName>
    </submittedName>
</protein>
<comment type="caution">
    <text evidence="1">The sequence shown here is derived from an EMBL/GenBank/DDBJ whole genome shotgun (WGS) entry which is preliminary data.</text>
</comment>
<reference evidence="1" key="1">
    <citation type="submission" date="2023-10" db="EMBL/GenBank/DDBJ databases">
        <authorList>
            <person name="Rodriguez Cubillos JULIANA M."/>
            <person name="De Vega J."/>
        </authorList>
    </citation>
    <scope>NUCLEOTIDE SEQUENCE</scope>
</reference>
<sequence>MALPTNIRALVIDHDINLLNAIEKLCYQFNYSVKTCSNVSDAFNLLLGKKDIFDLVLIEAKMPDMDSYGFLLHVTQQINIPVIMMCADGSTSVVMKAIEDGACDYWIKPLTESLIMNMWQHVARKLWKENKNLELMSEKLPLIDQKIEEVINTSVKKGSVEKNNDKLGSSTKKKRLKWSPELKRKFVSAVVELNIDKATPKKILAMMNERGMTRDHVASKLQKYRNKLKRGGETKKQRKQNKTAEATTESKISNESSEFDFEAYDASTLHVVPMPTNFTHQQISNESSEFDFEAYDASTLHVVPMPTNFTHQQISNESSEFDFEAYDASTLHVVPNNFMPTNFTHQPNNFPHQPNAVPVKFYQTDSEEETSSSASINQQQNCNGFGTNSIINPAFINTLDAHFPNAQDQNVFLAWHHPSPDSFQ</sequence>
<accession>A0ACB0LWY7</accession>
<evidence type="ECO:0000313" key="2">
    <source>
        <dbReference type="Proteomes" id="UP001177021"/>
    </source>
</evidence>
<name>A0ACB0LWY7_TRIPR</name>
<dbReference type="EMBL" id="CASHSV030000716">
    <property type="protein sequence ID" value="CAJ2674040.1"/>
    <property type="molecule type" value="Genomic_DNA"/>
</dbReference>
<dbReference type="Proteomes" id="UP001177021">
    <property type="component" value="Unassembled WGS sequence"/>
</dbReference>